<sequence>MNFCFSNIYHCQECNLLLLVPHGSNLDSSSHSIVITSSSTHLSPIYTLPLALDSTAITAVVAAVAVTVVVVVVVAATSEEEVVVVVATAMMTAAVVESRARGEVYVGEGWVEE</sequence>
<keyword evidence="1" id="KW-0812">Transmembrane</keyword>
<organism evidence="2 3">
    <name type="scientific">Canna indica</name>
    <name type="common">Indian-shot</name>
    <dbReference type="NCBI Taxonomy" id="4628"/>
    <lineage>
        <taxon>Eukaryota</taxon>
        <taxon>Viridiplantae</taxon>
        <taxon>Streptophyta</taxon>
        <taxon>Embryophyta</taxon>
        <taxon>Tracheophyta</taxon>
        <taxon>Spermatophyta</taxon>
        <taxon>Magnoliopsida</taxon>
        <taxon>Liliopsida</taxon>
        <taxon>Zingiberales</taxon>
        <taxon>Cannaceae</taxon>
        <taxon>Canna</taxon>
    </lineage>
</organism>
<name>A0AAQ3Q5M4_9LILI</name>
<evidence type="ECO:0000313" key="3">
    <source>
        <dbReference type="Proteomes" id="UP001327560"/>
    </source>
</evidence>
<dbReference type="EMBL" id="CP136891">
    <property type="protein sequence ID" value="WOK96864.1"/>
    <property type="molecule type" value="Genomic_DNA"/>
</dbReference>
<gene>
    <name evidence="2" type="ORF">Cni_G05572</name>
</gene>
<keyword evidence="1" id="KW-0472">Membrane</keyword>
<reference evidence="2 3" key="1">
    <citation type="submission" date="2023-10" db="EMBL/GenBank/DDBJ databases">
        <title>Chromosome-scale genome assembly provides insights into flower coloration mechanisms of Canna indica.</title>
        <authorList>
            <person name="Li C."/>
        </authorList>
    </citation>
    <scope>NUCLEOTIDE SEQUENCE [LARGE SCALE GENOMIC DNA]</scope>
    <source>
        <tissue evidence="2">Flower</tissue>
    </source>
</reference>
<dbReference type="AlphaFoldDB" id="A0AAQ3Q5M4"/>
<protein>
    <submittedName>
        <fullName evidence="2">Uncharacterized protein</fullName>
    </submittedName>
</protein>
<dbReference type="Proteomes" id="UP001327560">
    <property type="component" value="Chromosome 2"/>
</dbReference>
<evidence type="ECO:0000256" key="1">
    <source>
        <dbReference type="SAM" id="Phobius"/>
    </source>
</evidence>
<feature type="transmembrane region" description="Helical" evidence="1">
    <location>
        <begin position="56"/>
        <end position="75"/>
    </location>
</feature>
<evidence type="ECO:0000313" key="2">
    <source>
        <dbReference type="EMBL" id="WOK96864.1"/>
    </source>
</evidence>
<accession>A0AAQ3Q5M4</accession>
<keyword evidence="1" id="KW-1133">Transmembrane helix</keyword>
<keyword evidence="3" id="KW-1185">Reference proteome</keyword>
<proteinExistence type="predicted"/>